<dbReference type="InterPro" id="IPR036397">
    <property type="entry name" value="RNaseH_sf"/>
</dbReference>
<dbReference type="PROSITE" id="PS50879">
    <property type="entry name" value="RNASE_H_1"/>
    <property type="match status" value="1"/>
</dbReference>
<reference evidence="8 9" key="1">
    <citation type="journal article" date="2018" name="Proc. R. Soc. B">
        <title>A non-coding region near Follistatin controls head colour polymorphism in the Gouldian finch.</title>
        <authorList>
            <person name="Toomey M.B."/>
            <person name="Marques C.I."/>
            <person name="Andrade P."/>
            <person name="Araujo P.M."/>
            <person name="Sabatino S."/>
            <person name="Gazda M.A."/>
            <person name="Afonso S."/>
            <person name="Lopes R.J."/>
            <person name="Corbo J.C."/>
            <person name="Carneiro M."/>
        </authorList>
    </citation>
    <scope>NUCLEOTIDE SEQUENCE [LARGE SCALE GENOMIC DNA]</scope>
    <source>
        <strain evidence="8">Red01</strain>
        <tissue evidence="8">Muscle</tissue>
    </source>
</reference>
<evidence type="ECO:0000256" key="4">
    <source>
        <dbReference type="ARBA" id="ARBA00022759"/>
    </source>
</evidence>
<keyword evidence="5" id="KW-0378">Hydrolase</keyword>
<keyword evidence="1" id="KW-0808">Transferase</keyword>
<dbReference type="InterPro" id="IPR012337">
    <property type="entry name" value="RNaseH-like_sf"/>
</dbReference>
<sequence>MEDSLQTLELLAVAWALAAFDGRINIVSDSLYVVGMCNRIEDADIKEVQNQRLYQLLVGLRQTIAG</sequence>
<dbReference type="GO" id="GO:0003964">
    <property type="term" value="F:RNA-directed DNA polymerase activity"/>
    <property type="evidence" value="ECO:0007669"/>
    <property type="project" value="UniProtKB-KW"/>
</dbReference>
<dbReference type="InterPro" id="IPR002156">
    <property type="entry name" value="RNaseH_domain"/>
</dbReference>
<accession>A0A3L8SN65</accession>
<gene>
    <name evidence="8" type="ORF">DV515_00005233</name>
</gene>
<evidence type="ECO:0000256" key="5">
    <source>
        <dbReference type="ARBA" id="ARBA00022801"/>
    </source>
</evidence>
<evidence type="ECO:0000256" key="3">
    <source>
        <dbReference type="ARBA" id="ARBA00022722"/>
    </source>
</evidence>
<organism evidence="8 9">
    <name type="scientific">Chloebia gouldiae</name>
    <name type="common">Gouldian finch</name>
    <name type="synonym">Erythrura gouldiae</name>
    <dbReference type="NCBI Taxonomy" id="44316"/>
    <lineage>
        <taxon>Eukaryota</taxon>
        <taxon>Metazoa</taxon>
        <taxon>Chordata</taxon>
        <taxon>Craniata</taxon>
        <taxon>Vertebrata</taxon>
        <taxon>Euteleostomi</taxon>
        <taxon>Archelosauria</taxon>
        <taxon>Archosauria</taxon>
        <taxon>Dinosauria</taxon>
        <taxon>Saurischia</taxon>
        <taxon>Theropoda</taxon>
        <taxon>Coelurosauria</taxon>
        <taxon>Aves</taxon>
        <taxon>Neognathae</taxon>
        <taxon>Neoaves</taxon>
        <taxon>Telluraves</taxon>
        <taxon>Australaves</taxon>
        <taxon>Passeriformes</taxon>
        <taxon>Passeroidea</taxon>
        <taxon>Passeridae</taxon>
        <taxon>Chloebia</taxon>
    </lineage>
</organism>
<dbReference type="EMBL" id="QUSF01000011">
    <property type="protein sequence ID" value="RLW05188.1"/>
    <property type="molecule type" value="Genomic_DNA"/>
</dbReference>
<evidence type="ECO:0000256" key="2">
    <source>
        <dbReference type="ARBA" id="ARBA00022695"/>
    </source>
</evidence>
<comment type="caution">
    <text evidence="8">The sequence shown here is derived from an EMBL/GenBank/DDBJ whole genome shotgun (WGS) entry which is preliminary data.</text>
</comment>
<evidence type="ECO:0000313" key="8">
    <source>
        <dbReference type="EMBL" id="RLW05188.1"/>
    </source>
</evidence>
<dbReference type="GO" id="GO:0035613">
    <property type="term" value="F:RNA stem-loop binding"/>
    <property type="evidence" value="ECO:0007669"/>
    <property type="project" value="TreeGrafter"/>
</dbReference>
<evidence type="ECO:0000313" key="9">
    <source>
        <dbReference type="Proteomes" id="UP000276834"/>
    </source>
</evidence>
<keyword evidence="9" id="KW-1185">Reference proteome</keyword>
<keyword evidence="2" id="KW-0548">Nucleotidyltransferase</keyword>
<name>A0A3L8SN65_CHLGU</name>
<dbReference type="PANTHER" id="PTHR41694:SF3">
    <property type="entry name" value="RNA-DIRECTED DNA POLYMERASE-RELATED"/>
    <property type="match status" value="1"/>
</dbReference>
<dbReference type="AlphaFoldDB" id="A0A3L8SN65"/>
<dbReference type="SUPFAM" id="SSF53098">
    <property type="entry name" value="Ribonuclease H-like"/>
    <property type="match status" value="1"/>
</dbReference>
<feature type="domain" description="RNase H type-1" evidence="7">
    <location>
        <begin position="1"/>
        <end position="66"/>
    </location>
</feature>
<dbReference type="Pfam" id="PF00075">
    <property type="entry name" value="RNase_H"/>
    <property type="match status" value="1"/>
</dbReference>
<dbReference type="OrthoDB" id="9395371at2759"/>
<proteinExistence type="predicted"/>
<dbReference type="GO" id="GO:0004523">
    <property type="term" value="F:RNA-DNA hybrid ribonuclease activity"/>
    <property type="evidence" value="ECO:0007669"/>
    <property type="project" value="InterPro"/>
</dbReference>
<keyword evidence="4" id="KW-0255">Endonuclease</keyword>
<dbReference type="PANTHER" id="PTHR41694">
    <property type="entry name" value="ENDOGENOUS RETROVIRUS GROUP K MEMBER POL PROTEIN"/>
    <property type="match status" value="1"/>
</dbReference>
<dbReference type="Proteomes" id="UP000276834">
    <property type="component" value="Unassembled WGS sequence"/>
</dbReference>
<dbReference type="Gene3D" id="3.30.420.10">
    <property type="entry name" value="Ribonuclease H-like superfamily/Ribonuclease H"/>
    <property type="match status" value="1"/>
</dbReference>
<keyword evidence="3" id="KW-0540">Nuclease</keyword>
<evidence type="ECO:0000256" key="6">
    <source>
        <dbReference type="ARBA" id="ARBA00022918"/>
    </source>
</evidence>
<evidence type="ECO:0000259" key="7">
    <source>
        <dbReference type="PROSITE" id="PS50879"/>
    </source>
</evidence>
<keyword evidence="6" id="KW-0695">RNA-directed DNA polymerase</keyword>
<protein>
    <recommendedName>
        <fullName evidence="7">RNase H type-1 domain-containing protein</fullName>
    </recommendedName>
</protein>
<evidence type="ECO:0000256" key="1">
    <source>
        <dbReference type="ARBA" id="ARBA00022679"/>
    </source>
</evidence>